<name>A0A6H5HP31_9HEMI</name>
<reference evidence="1 2" key="1">
    <citation type="submission" date="2020-02" db="EMBL/GenBank/DDBJ databases">
        <authorList>
            <person name="Ferguson B K."/>
        </authorList>
    </citation>
    <scope>NUCLEOTIDE SEQUENCE [LARGE SCALE GENOMIC DNA]</scope>
</reference>
<gene>
    <name evidence="1" type="ORF">NTEN_LOCUS23783</name>
</gene>
<evidence type="ECO:0000313" key="2">
    <source>
        <dbReference type="Proteomes" id="UP000479000"/>
    </source>
</evidence>
<dbReference type="Proteomes" id="UP000479000">
    <property type="component" value="Unassembled WGS sequence"/>
</dbReference>
<accession>A0A6H5HP31</accession>
<sequence length="72" mass="8198">MVEEKAIACSFVQGTRSCSNVKVYNTVPTDIKASLQGYNSDGTLINADFEVLAEQFEELTRLMVKFQTQWRF</sequence>
<dbReference type="AlphaFoldDB" id="A0A6H5HP31"/>
<keyword evidence="2" id="KW-1185">Reference proteome</keyword>
<organism evidence="1 2">
    <name type="scientific">Nesidiocoris tenuis</name>
    <dbReference type="NCBI Taxonomy" id="355587"/>
    <lineage>
        <taxon>Eukaryota</taxon>
        <taxon>Metazoa</taxon>
        <taxon>Ecdysozoa</taxon>
        <taxon>Arthropoda</taxon>
        <taxon>Hexapoda</taxon>
        <taxon>Insecta</taxon>
        <taxon>Pterygota</taxon>
        <taxon>Neoptera</taxon>
        <taxon>Paraneoptera</taxon>
        <taxon>Hemiptera</taxon>
        <taxon>Heteroptera</taxon>
        <taxon>Panheteroptera</taxon>
        <taxon>Cimicomorpha</taxon>
        <taxon>Miridae</taxon>
        <taxon>Dicyphina</taxon>
        <taxon>Nesidiocoris</taxon>
    </lineage>
</organism>
<evidence type="ECO:0000313" key="1">
    <source>
        <dbReference type="EMBL" id="CAB0020185.1"/>
    </source>
</evidence>
<proteinExistence type="predicted"/>
<dbReference type="EMBL" id="CADCXU010035088">
    <property type="protein sequence ID" value="CAB0020185.1"/>
    <property type="molecule type" value="Genomic_DNA"/>
</dbReference>
<protein>
    <submittedName>
        <fullName evidence="1">Uncharacterized protein</fullName>
    </submittedName>
</protein>